<comment type="cofactor">
    <cofactor evidence="3">
        <name>Zn(2+)</name>
        <dbReference type="ChEBI" id="CHEBI:29105"/>
    </cofactor>
    <text evidence="3">Binds 1 zinc ion per subunit.</text>
</comment>
<dbReference type="PANTHER" id="PTHR11103:SF18">
    <property type="entry name" value="SLR1189 PROTEIN"/>
    <property type="match status" value="1"/>
</dbReference>
<feature type="binding site" evidence="4">
    <location>
        <position position="263"/>
    </location>
    <ligand>
        <name>Zn(2+)</name>
        <dbReference type="ChEBI" id="CHEBI:29105"/>
    </ligand>
</feature>
<evidence type="ECO:0000256" key="3">
    <source>
        <dbReference type="PIRSR" id="PIRSR037505-2"/>
    </source>
</evidence>
<sequence>MTNSSVLLNETLVFDGGKGTEILKRGYVTYPLDKASVDSPNVVKEVHQLYIDSGADVLTTNTFRLTSFSEKYEMERVISADYQILKEISAPYIALSIGPGDADFSKLNTIEKKELSKRYKWQAELGDSHDIDLILLETVCNFSEAVMAVNEIKAVTQIPLAVTCTLTDMGQLISGEEFSQFIVKCEELGVSAVGLNCLPIDEDLSCYIKTALKETSLPLIIQPNISIPSQAVEDMVYSVKEQEFLDAMEDILNYEQIKLVGGCCGTTPELISKLKARVDNRKEV</sequence>
<keyword evidence="2 4" id="KW-0808">Transferase</keyword>
<dbReference type="SUPFAM" id="SSF82282">
    <property type="entry name" value="Homocysteine S-methyltransferase"/>
    <property type="match status" value="1"/>
</dbReference>
<dbReference type="GO" id="GO:0008270">
    <property type="term" value="F:zinc ion binding"/>
    <property type="evidence" value="ECO:0007669"/>
    <property type="project" value="InterPro"/>
</dbReference>
<evidence type="ECO:0000313" key="6">
    <source>
        <dbReference type="EMBL" id="RSU04808.1"/>
    </source>
</evidence>
<feature type="domain" description="Hcy-binding" evidence="5">
    <location>
        <begin position="1"/>
        <end position="278"/>
    </location>
</feature>
<dbReference type="GO" id="GO:0009086">
    <property type="term" value="P:methionine biosynthetic process"/>
    <property type="evidence" value="ECO:0007669"/>
    <property type="project" value="InterPro"/>
</dbReference>
<comment type="caution">
    <text evidence="6">The sequence shown here is derived from an EMBL/GenBank/DDBJ whole genome shotgun (WGS) entry which is preliminary data.</text>
</comment>
<dbReference type="PANTHER" id="PTHR11103">
    <property type="entry name" value="SLR1189 PROTEIN"/>
    <property type="match status" value="1"/>
</dbReference>
<feature type="binding site" evidence="4">
    <location>
        <position position="264"/>
    </location>
    <ligand>
        <name>Zn(2+)</name>
        <dbReference type="ChEBI" id="CHEBI:29105"/>
    </ligand>
</feature>
<organism evidence="6 7">
    <name type="scientific">Vagococcus fessus</name>
    <dbReference type="NCBI Taxonomy" id="120370"/>
    <lineage>
        <taxon>Bacteria</taxon>
        <taxon>Bacillati</taxon>
        <taxon>Bacillota</taxon>
        <taxon>Bacilli</taxon>
        <taxon>Lactobacillales</taxon>
        <taxon>Enterococcaceae</taxon>
        <taxon>Vagococcus</taxon>
    </lineage>
</organism>
<accession>A0A430AC70</accession>
<dbReference type="PROSITE" id="PS50970">
    <property type="entry name" value="HCY"/>
    <property type="match status" value="1"/>
</dbReference>
<feature type="binding site" evidence="3 4">
    <location>
        <position position="197"/>
    </location>
    <ligand>
        <name>Zn(2+)</name>
        <dbReference type="ChEBI" id="CHEBI:29105"/>
    </ligand>
</feature>
<gene>
    <name evidence="6" type="ORF">CBF31_01970</name>
</gene>
<dbReference type="GO" id="GO:0008168">
    <property type="term" value="F:methyltransferase activity"/>
    <property type="evidence" value="ECO:0007669"/>
    <property type="project" value="UniProtKB-UniRule"/>
</dbReference>
<protein>
    <recommendedName>
        <fullName evidence="5">Hcy-binding domain-containing protein</fullName>
    </recommendedName>
</protein>
<reference evidence="6 7" key="1">
    <citation type="submission" date="2017-05" db="EMBL/GenBank/DDBJ databases">
        <title>Vagococcus spp. assemblies.</title>
        <authorList>
            <person name="Gulvik C.A."/>
        </authorList>
    </citation>
    <scope>NUCLEOTIDE SEQUENCE [LARGE SCALE GENOMIC DNA]</scope>
    <source>
        <strain evidence="6 7">CCUG 41755</strain>
    </source>
</reference>
<dbReference type="OrthoDB" id="9803687at2"/>
<dbReference type="Gene3D" id="3.20.20.330">
    <property type="entry name" value="Homocysteine-binding-like domain"/>
    <property type="match status" value="1"/>
</dbReference>
<proteinExistence type="predicted"/>
<dbReference type="Proteomes" id="UP000287101">
    <property type="component" value="Unassembled WGS sequence"/>
</dbReference>
<keyword evidence="7" id="KW-1185">Reference proteome</keyword>
<evidence type="ECO:0000256" key="4">
    <source>
        <dbReference type="PROSITE-ProRule" id="PRU00333"/>
    </source>
</evidence>
<evidence type="ECO:0000256" key="1">
    <source>
        <dbReference type="ARBA" id="ARBA00022603"/>
    </source>
</evidence>
<name>A0A430AC70_9ENTE</name>
<dbReference type="InterPro" id="IPR036589">
    <property type="entry name" value="HCY_dom_sf"/>
</dbReference>
<dbReference type="AlphaFoldDB" id="A0A430AC70"/>
<evidence type="ECO:0000259" key="5">
    <source>
        <dbReference type="PROSITE" id="PS50970"/>
    </source>
</evidence>
<evidence type="ECO:0000313" key="7">
    <source>
        <dbReference type="Proteomes" id="UP000287101"/>
    </source>
</evidence>
<keyword evidence="1 4" id="KW-0489">Methyltransferase</keyword>
<dbReference type="GO" id="GO:0032259">
    <property type="term" value="P:methylation"/>
    <property type="evidence" value="ECO:0007669"/>
    <property type="project" value="UniProtKB-KW"/>
</dbReference>
<keyword evidence="3 4" id="KW-0862">Zinc</keyword>
<evidence type="ECO:0000256" key="2">
    <source>
        <dbReference type="ARBA" id="ARBA00022679"/>
    </source>
</evidence>
<dbReference type="EMBL" id="NGJY01000001">
    <property type="protein sequence ID" value="RSU04808.1"/>
    <property type="molecule type" value="Genomic_DNA"/>
</dbReference>
<dbReference type="Pfam" id="PF02574">
    <property type="entry name" value="S-methyl_trans"/>
    <property type="match status" value="1"/>
</dbReference>
<keyword evidence="3 4" id="KW-0479">Metal-binding</keyword>
<dbReference type="RefSeq" id="WP_126830438.1">
    <property type="nucleotide sequence ID" value="NZ_CBCRYB010000002.1"/>
</dbReference>
<dbReference type="InterPro" id="IPR003726">
    <property type="entry name" value="HCY_dom"/>
</dbReference>